<dbReference type="EMBL" id="CAJNOG010000052">
    <property type="protein sequence ID" value="CAF0849184.1"/>
    <property type="molecule type" value="Genomic_DNA"/>
</dbReference>
<comment type="caution">
    <text evidence="2">The sequence shown here is derived from an EMBL/GenBank/DDBJ whole genome shotgun (WGS) entry which is preliminary data.</text>
</comment>
<feature type="transmembrane region" description="Helical" evidence="1">
    <location>
        <begin position="196"/>
        <end position="216"/>
    </location>
</feature>
<keyword evidence="1" id="KW-0472">Membrane</keyword>
<keyword evidence="1" id="KW-0812">Transmembrane</keyword>
<evidence type="ECO:0008006" key="5">
    <source>
        <dbReference type="Google" id="ProtNLM"/>
    </source>
</evidence>
<dbReference type="Gene3D" id="1.20.1070.10">
    <property type="entry name" value="Rhodopsin 7-helix transmembrane proteins"/>
    <property type="match status" value="1"/>
</dbReference>
<gene>
    <name evidence="2" type="ORF">JYZ213_LOCUS7798</name>
    <name evidence="3" type="ORF">OXD698_LOCUS13394</name>
</gene>
<feature type="transmembrane region" description="Helical" evidence="1">
    <location>
        <begin position="237"/>
        <end position="257"/>
    </location>
</feature>
<dbReference type="Proteomes" id="UP000663845">
    <property type="component" value="Unassembled WGS sequence"/>
</dbReference>
<feature type="transmembrane region" description="Helical" evidence="1">
    <location>
        <begin position="63"/>
        <end position="88"/>
    </location>
</feature>
<name>A0A813VWP5_9BILA</name>
<evidence type="ECO:0000256" key="1">
    <source>
        <dbReference type="SAM" id="Phobius"/>
    </source>
</evidence>
<accession>A0A813VWP5</accession>
<evidence type="ECO:0000313" key="4">
    <source>
        <dbReference type="Proteomes" id="UP000663845"/>
    </source>
</evidence>
<evidence type="ECO:0000313" key="3">
    <source>
        <dbReference type="EMBL" id="CAF3717318.1"/>
    </source>
</evidence>
<dbReference type="Proteomes" id="UP000663844">
    <property type="component" value="Unassembled WGS sequence"/>
</dbReference>
<dbReference type="EMBL" id="CAJOAZ010000813">
    <property type="protein sequence ID" value="CAF3717318.1"/>
    <property type="molecule type" value="Genomic_DNA"/>
</dbReference>
<sequence length="323" mass="37848">MSMSSSNSTDIKLALAPDGVAIPYIARFWMFLVSDILSLMCCVFVLYYFLFDSTLRRGLYNHVFIVVLFLCIIWELTIIPWIMHIYFYNVVWIQSQTFCIIWKFIQSLIYTTIPKLVGWASVERNILIYHYQLVSTKKKRIIIHYIPIILILIYGIVLYAIITPINDCKRIFSYTTITCGYVSCTYNSATYALYEFFSGGILSSCCIGFGSASLIIRNMYQKHRLQRQIHWRKHRKMTIQLLSVASIFYVLFLPRVVFGITEELNVQPSFDAVYNRYASFFAYYIVFLLPFACAGTLPQLRKRLLKVFGCSWRQRQMRVIAVQ</sequence>
<reference evidence="2" key="1">
    <citation type="submission" date="2021-02" db="EMBL/GenBank/DDBJ databases">
        <authorList>
            <person name="Nowell W R."/>
        </authorList>
    </citation>
    <scope>NUCLEOTIDE SEQUENCE</scope>
</reference>
<dbReference type="SUPFAM" id="SSF81321">
    <property type="entry name" value="Family A G protein-coupled receptor-like"/>
    <property type="match status" value="1"/>
</dbReference>
<dbReference type="AlphaFoldDB" id="A0A813VWP5"/>
<protein>
    <recommendedName>
        <fullName evidence="5">G-protein coupled receptors family 1 profile domain-containing protein</fullName>
    </recommendedName>
</protein>
<feature type="transmembrane region" description="Helical" evidence="1">
    <location>
        <begin position="28"/>
        <end position="51"/>
    </location>
</feature>
<feature type="transmembrane region" description="Helical" evidence="1">
    <location>
        <begin position="100"/>
        <end position="122"/>
    </location>
</feature>
<feature type="transmembrane region" description="Helical" evidence="1">
    <location>
        <begin position="277"/>
        <end position="297"/>
    </location>
</feature>
<keyword evidence="1" id="KW-1133">Transmembrane helix</keyword>
<evidence type="ECO:0000313" key="2">
    <source>
        <dbReference type="EMBL" id="CAF0849184.1"/>
    </source>
</evidence>
<feature type="transmembrane region" description="Helical" evidence="1">
    <location>
        <begin position="142"/>
        <end position="162"/>
    </location>
</feature>
<proteinExistence type="predicted"/>
<organism evidence="2 4">
    <name type="scientific">Adineta steineri</name>
    <dbReference type="NCBI Taxonomy" id="433720"/>
    <lineage>
        <taxon>Eukaryota</taxon>
        <taxon>Metazoa</taxon>
        <taxon>Spiralia</taxon>
        <taxon>Gnathifera</taxon>
        <taxon>Rotifera</taxon>
        <taxon>Eurotatoria</taxon>
        <taxon>Bdelloidea</taxon>
        <taxon>Adinetida</taxon>
        <taxon>Adinetidae</taxon>
        <taxon>Adineta</taxon>
    </lineage>
</organism>